<name>A0A8S0ZLV4_ARCPL</name>
<dbReference type="InterPro" id="IPR034605">
    <property type="entry name" value="PGC-1"/>
</dbReference>
<feature type="region of interest" description="Disordered" evidence="9">
    <location>
        <begin position="1245"/>
        <end position="1426"/>
    </location>
</feature>
<feature type="compositionally biased region" description="Low complexity" evidence="9">
    <location>
        <begin position="29"/>
        <end position="38"/>
    </location>
</feature>
<dbReference type="GO" id="GO:0045944">
    <property type="term" value="P:positive regulation of transcription by RNA polymerase II"/>
    <property type="evidence" value="ECO:0007669"/>
    <property type="project" value="TreeGrafter"/>
</dbReference>
<dbReference type="InterPro" id="IPR012677">
    <property type="entry name" value="Nucleotide-bd_a/b_plait_sf"/>
</dbReference>
<dbReference type="PANTHER" id="PTHR15528">
    <property type="entry name" value="PEROXISOME PROLIFERATOR ACTIVATED RECEPTOR GAMMA COACTIVATOR 1 PGC-1 -RELATED"/>
    <property type="match status" value="1"/>
</dbReference>
<organism evidence="11 12">
    <name type="scientific">Arctia plantaginis</name>
    <name type="common">Wood tiger moth</name>
    <name type="synonym">Phalaena plantaginis</name>
    <dbReference type="NCBI Taxonomy" id="874455"/>
    <lineage>
        <taxon>Eukaryota</taxon>
        <taxon>Metazoa</taxon>
        <taxon>Ecdysozoa</taxon>
        <taxon>Arthropoda</taxon>
        <taxon>Hexapoda</taxon>
        <taxon>Insecta</taxon>
        <taxon>Pterygota</taxon>
        <taxon>Neoptera</taxon>
        <taxon>Endopterygota</taxon>
        <taxon>Lepidoptera</taxon>
        <taxon>Glossata</taxon>
        <taxon>Ditrysia</taxon>
        <taxon>Noctuoidea</taxon>
        <taxon>Erebidae</taxon>
        <taxon>Arctiinae</taxon>
        <taxon>Arctia</taxon>
    </lineage>
</organism>
<keyword evidence="7" id="KW-0539">Nucleus</keyword>
<dbReference type="InterPro" id="IPR000504">
    <property type="entry name" value="RRM_dom"/>
</dbReference>
<dbReference type="PROSITE" id="PS50102">
    <property type="entry name" value="RRM"/>
    <property type="match status" value="1"/>
</dbReference>
<proteinExistence type="predicted"/>
<dbReference type="Pfam" id="PF00076">
    <property type="entry name" value="RRM_1"/>
    <property type="match status" value="1"/>
</dbReference>
<evidence type="ECO:0000256" key="2">
    <source>
        <dbReference type="ARBA" id="ARBA00022553"/>
    </source>
</evidence>
<dbReference type="GO" id="GO:0005634">
    <property type="term" value="C:nucleus"/>
    <property type="evidence" value="ECO:0007669"/>
    <property type="project" value="UniProtKB-SubCell"/>
</dbReference>
<keyword evidence="6" id="KW-0804">Transcription</keyword>
<feature type="region of interest" description="Disordered" evidence="9">
    <location>
        <begin position="650"/>
        <end position="711"/>
    </location>
</feature>
<evidence type="ECO:0000256" key="4">
    <source>
        <dbReference type="ARBA" id="ARBA00023015"/>
    </source>
</evidence>
<feature type="compositionally biased region" description="Polar residues" evidence="9">
    <location>
        <begin position="44"/>
        <end position="55"/>
    </location>
</feature>
<dbReference type="EMBL" id="CADEBD010000290">
    <property type="protein sequence ID" value="CAB3232466.1"/>
    <property type="molecule type" value="Genomic_DNA"/>
</dbReference>
<dbReference type="SUPFAM" id="SSF54928">
    <property type="entry name" value="RNA-binding domain, RBD"/>
    <property type="match status" value="1"/>
</dbReference>
<evidence type="ECO:0000313" key="11">
    <source>
        <dbReference type="EMBL" id="CAB3232466.1"/>
    </source>
</evidence>
<evidence type="ECO:0000256" key="1">
    <source>
        <dbReference type="ARBA" id="ARBA00004123"/>
    </source>
</evidence>
<protein>
    <recommendedName>
        <fullName evidence="10">RRM domain-containing protein</fullName>
    </recommendedName>
</protein>
<feature type="region of interest" description="Disordered" evidence="9">
    <location>
        <begin position="588"/>
        <end position="625"/>
    </location>
</feature>
<evidence type="ECO:0000256" key="5">
    <source>
        <dbReference type="ARBA" id="ARBA00023159"/>
    </source>
</evidence>
<evidence type="ECO:0000256" key="7">
    <source>
        <dbReference type="ARBA" id="ARBA00023242"/>
    </source>
</evidence>
<keyword evidence="2" id="KW-0597">Phosphoprotein</keyword>
<dbReference type="SMART" id="SM00360">
    <property type="entry name" value="RRM"/>
    <property type="match status" value="1"/>
</dbReference>
<feature type="compositionally biased region" description="Low complexity" evidence="9">
    <location>
        <begin position="1385"/>
        <end position="1424"/>
    </location>
</feature>
<dbReference type="InterPro" id="IPR035979">
    <property type="entry name" value="RBD_domain_sf"/>
</dbReference>
<feature type="region of interest" description="Disordered" evidence="9">
    <location>
        <begin position="67"/>
        <end position="106"/>
    </location>
</feature>
<dbReference type="GO" id="GO:0003723">
    <property type="term" value="F:RNA binding"/>
    <property type="evidence" value="ECO:0007669"/>
    <property type="project" value="UniProtKB-UniRule"/>
</dbReference>
<feature type="domain" description="RRM" evidence="10">
    <location>
        <begin position="1453"/>
        <end position="1533"/>
    </location>
</feature>
<feature type="compositionally biased region" description="Basic and acidic residues" evidence="9">
    <location>
        <begin position="1245"/>
        <end position="1271"/>
    </location>
</feature>
<evidence type="ECO:0000256" key="6">
    <source>
        <dbReference type="ARBA" id="ARBA00023163"/>
    </source>
</evidence>
<keyword evidence="4" id="KW-0805">Transcription regulation</keyword>
<feature type="compositionally biased region" description="Basic residues" evidence="9">
    <location>
        <begin position="1272"/>
        <end position="1302"/>
    </location>
</feature>
<dbReference type="OrthoDB" id="1688044at2759"/>
<evidence type="ECO:0000256" key="8">
    <source>
        <dbReference type="PROSITE-ProRule" id="PRU00176"/>
    </source>
</evidence>
<comment type="caution">
    <text evidence="11">The sequence shown here is derived from an EMBL/GenBank/DDBJ whole genome shotgun (WGS) entry which is preliminary data.</text>
</comment>
<evidence type="ECO:0000256" key="3">
    <source>
        <dbReference type="ARBA" id="ARBA00022884"/>
    </source>
</evidence>
<feature type="compositionally biased region" description="Basic residues" evidence="9">
    <location>
        <begin position="1309"/>
        <end position="1326"/>
    </location>
</feature>
<accession>A0A8S0ZLV4</accession>
<feature type="compositionally biased region" description="Acidic residues" evidence="9">
    <location>
        <begin position="78"/>
        <end position="89"/>
    </location>
</feature>
<evidence type="ECO:0000259" key="10">
    <source>
        <dbReference type="PROSITE" id="PS50102"/>
    </source>
</evidence>
<dbReference type="Proteomes" id="UP000494256">
    <property type="component" value="Unassembled WGS sequence"/>
</dbReference>
<keyword evidence="3 8" id="KW-0694">RNA-binding</keyword>
<feature type="region of interest" description="Disordered" evidence="9">
    <location>
        <begin position="29"/>
        <end position="55"/>
    </location>
</feature>
<sequence>MESHVLNYHHARLRPIGYKTLRVKTNSLSSESSCNQNSPEYPQISVSGKQHSGSTSDWYIRNQAIASQSCQDTSSENDSTDEEDDMEESEVNKVHSFDTEDNTDDSEVNKVHSFDVDDNIEERENIEVCDVYVEDEGDEEIETHHNDIMDNMYLNRSNSIDDHSLVEGHDYEVIAVYTVNPNLALLEPSSEDDGEEYVNEKDSSINDDNCTSYICQDGEDINLEPPMISNVDEYFVKNDNSEQHILNVEEPVVRNVDEYFLDLGNNVTVPNVDDFFIKHKLPEEQFELPNSSNKVEHFFVTDSDKPQENDKVVPEPLRLETETNVADISINESDLAALPNIEDLKRYLIEDLPYTKIRHIQKSCSVPQSPMQNICMDVEDAKTCLSFEDLNLDLSDLAFENEKSGKASCSNKTDDVPRTLTDEDINSFICKYNNTDHAIVKQDEDDLSPQDMEIEATISSGPPMIDPPSSRMTSTPIPTVLNFCIEKTSKEDATPVKESKIEFDDFVDVESCSDAAIPVLEANNLSSLLEQFEATEKLNTKKRPEPVEDSKIKSYNKNTLTNGMRLKDAGMQLTKNRMRQILMPTPINSTISRSESPVHSDHDYCSPKKRHSLPNLKKGQSLLKPEVLSSNNKILNSRHRSCKSKKVVYHLSSDEETEGKNSKNKKVSKCNDIDFKNKNSAKPSVKPPVQSNCRKKLSPTHSDSVKSKNKTNNSVMLKSAFKASDNCSQNSNSSIKLTIKNKSEVILNCDYIDSQKDKTIEVNCKNSNNLNTNNLEKKDKNINELGKNECRVVNTSSAVEDEPHSKSENFYTGLFNNKKELQIPKPLEPKIEKSPVDHELNKCMEVSIKKEEQPLKKKKLNLQEYKLRRGVSSNTSSAQVSPEAIFPDMPSPGLDKAVKCPIIRTTPNGLLNTAEKVNNEEKFFDPIKEASRKILMNSKKQKAEAIRKRDEDIVMSKIPKVENFQLQPLISDAEMLKIVGMTKPEEMKLPIVKEKPRVPANYEEIILVSIGINTNKDMFQKPVTVYGKPNTISPIADSKSIINFKIKKSDHVLKQNVFDIMKRENRIPIEEKKHDDLKINKERYRDITAALKSVKKQVDTKISSNSLFASIQDVVMKKAPDNITETHDDRHLKSKSNLIDKCDLKCAKTKIVREYDSQAEHGEDKVILHLRKHRSKPKTSNVLVQTDQIPEFTTLAAHSLIQELPLTRKRNDSDMSLSSDGSPSRRKEMEPLLVIRSREKIIQPKEVRPDRIERETKEKRSLSKDRYESKYRCRSRSTSRSCRRRSRSRTQSRSHGRYRRYRRSDSPYKRKRRSRSRSFHKRRSPSVRHDRPKISKSGSRTPPRPARPEARSKTPVKKFKPNSFSNSAEKKPKSLTPPLRKPTVSESSVSSSSSSSSCSSSSSSSSPSSRSSSGSSKSRRSCSSFKRDDSYKNNYRGYSSEDRESNTPVEERRIVFVGRLEKNITKAHLRNLFSKFGAVMEVRLHSKEDGSRYGFVTYQRARDAWSAVEAANTFPQYDVGFGGRRAFCRQSYADLDGLEAKYTESAYHGAVAAPVVRRNDDMPFDQMLLEMKRKLNELKNDKKRED</sequence>
<feature type="compositionally biased region" description="Basic and acidic residues" evidence="9">
    <location>
        <begin position="596"/>
        <end position="606"/>
    </location>
</feature>
<dbReference type="GO" id="GO:0003712">
    <property type="term" value="F:transcription coregulator activity"/>
    <property type="evidence" value="ECO:0007669"/>
    <property type="project" value="InterPro"/>
</dbReference>
<comment type="subcellular location">
    <subcellularLocation>
        <location evidence="1">Nucleus</location>
    </subcellularLocation>
</comment>
<dbReference type="PANTHER" id="PTHR15528:SF11">
    <property type="entry name" value="FI18188P1"/>
    <property type="match status" value="1"/>
</dbReference>
<feature type="compositionally biased region" description="Basic and acidic residues" evidence="9">
    <location>
        <begin position="1223"/>
        <end position="1233"/>
    </location>
</feature>
<gene>
    <name evidence="11" type="ORF">APLA_LOCUS5668</name>
</gene>
<evidence type="ECO:0000256" key="9">
    <source>
        <dbReference type="SAM" id="MobiDB-lite"/>
    </source>
</evidence>
<dbReference type="Gene3D" id="3.30.70.330">
    <property type="match status" value="1"/>
</dbReference>
<feature type="region of interest" description="Disordered" evidence="9">
    <location>
        <begin position="1211"/>
        <end position="1233"/>
    </location>
</feature>
<keyword evidence="5" id="KW-0010">Activator</keyword>
<evidence type="ECO:0000313" key="12">
    <source>
        <dbReference type="Proteomes" id="UP000494256"/>
    </source>
</evidence>
<reference evidence="11 12" key="1">
    <citation type="submission" date="2020-04" db="EMBL/GenBank/DDBJ databases">
        <authorList>
            <person name="Wallbank WR R."/>
            <person name="Pardo Diaz C."/>
            <person name="Kozak K."/>
            <person name="Martin S."/>
            <person name="Jiggins C."/>
            <person name="Moest M."/>
            <person name="Warren A I."/>
            <person name="Byers J.R.P. K."/>
            <person name="Montejo-Kovacevich G."/>
            <person name="Yen C E."/>
        </authorList>
    </citation>
    <scope>NUCLEOTIDE SEQUENCE [LARGE SCALE GENOMIC DNA]</scope>
</reference>